<keyword evidence="3" id="KW-0479">Metal-binding</keyword>
<feature type="compositionally biased region" description="Low complexity" evidence="7">
    <location>
        <begin position="359"/>
        <end position="370"/>
    </location>
</feature>
<evidence type="ECO:0000256" key="4">
    <source>
        <dbReference type="ARBA" id="ARBA00022737"/>
    </source>
</evidence>
<feature type="compositionally biased region" description="Polar residues" evidence="7">
    <location>
        <begin position="2546"/>
        <end position="2555"/>
    </location>
</feature>
<accession>A0A5A8CXF4</accession>
<feature type="region of interest" description="Disordered" evidence="7">
    <location>
        <begin position="2536"/>
        <end position="2590"/>
    </location>
</feature>
<dbReference type="PROSITE" id="PS50222">
    <property type="entry name" value="EF_HAND_2"/>
    <property type="match status" value="6"/>
</dbReference>
<comment type="caution">
    <text evidence="9">The sequence shown here is derived from an EMBL/GenBank/DDBJ whole genome shotgun (WGS) entry which is preliminary data.</text>
</comment>
<feature type="region of interest" description="Disordered" evidence="7">
    <location>
        <begin position="85"/>
        <end position="115"/>
    </location>
</feature>
<dbReference type="PANTHER" id="PTHR23055">
    <property type="entry name" value="CALCIUM BINDING PROTEINS"/>
    <property type="match status" value="1"/>
</dbReference>
<evidence type="ECO:0000313" key="10">
    <source>
        <dbReference type="Proteomes" id="UP000323011"/>
    </source>
</evidence>
<evidence type="ECO:0000256" key="2">
    <source>
        <dbReference type="ARBA" id="ARBA00022707"/>
    </source>
</evidence>
<sequence>MAAAIRCRLGDGEPQFVAISSETTDDAFNNVCRRLFDGIPDGQRVVGLERESDGLLMSVADAAKSFGNIAGQSFSLVLLSDSASESEDESIGDDSEDESIGDDSDSEDGRRRAAAAGAAAGKAAASDRVLRINFSGGEDAGGLEFSAEDIAELRYAVNVTGLAAKPFPEADAALRAHSSPEGILSRKAFYAAVRSLVPTQAVQGADTRRITAFLTRFFDAFDRPGDGVAQLPDVLVGFSLLCAGNKSDKLVDSFSVMSKVASGAVTRTELWRILRALLSAFGAVASRTDDEDVEEKRARIDDAAADVVRAAAEAVGDRNGRVTFQQFAGWFNEEGRGKCPWLELLDLNKWLRAAGEPSAAAPAASDAPRAAVPPPRLPSRAGNLAAAASLSESRVAAPPSEGSSEDSAEDDNSQDPIAFRFDLGRSSELVGRASDIGRVALLLSLTGLHRFTPAEMAAAVMSESHGGVITRAGFDHLAKRLVDVSSLRADERRRAGALLATVFYSFDKFRRDEADATHLATGMLALAGGSKSCKLDVAWTLFEGSRSAPGLTRGLAWECISSLLTGLASLCRDHVFTSVVEMRHVIESGAVDTVSRLFDETRDREDQSVIAFTRFARWYNERGHAEGAVWMELLDHTKWPTSAGSLELPPIPEDEATRARARQQLGVEGPSSTEASVPAPSARAPPAAPGARSSQAQGLDEEYTAGDVGEDGADHDDGEDDEDEALVYSFVVSEAGDVLELTRADCDFLHAVAASAGMSTRPATDLLILQRAAAASNSSATTSISKLSFSQAMEALLRGSGCEGQALRVGRAALRALFSWFDWTGTDQAETAELIVGLSLFCGGSKSVKMALAFDVLDEGGDGSLDHMQLWLFFRSYLLTLGFVQAGSDPLSPSDRRTVVRRVAVEATIAVFESVARVEGVPKVSRITFAQFGQWYNSGGFEPAAWLELLDLSKWSPPSVAAATVARRRLGFDDSRTAASATVAAPYVGRAAFSASRPKADAEDEDEDEDEEDAGDEDADEDDADEDDEARLSPAQRWETPAFDFPLLRRPEALQAAVAAVAVRCGGLVDSSKLRLTLADCAVVARIVSTARMDSLVADDIVTLVLSAASAQRSSLTRSDFERTVLAAVLPRDDDEGQEWLAGCLERLFSFMDRESTGRASAPELAAALTLFASGSKTEKLTAAWAAFSGSATGRLAKLGLWQLLRSLLGVLCVAPFLEETALTAAHAAALRDEIDVAAISVADSILEFSGEGSASWGQSNGTASGSGSVAFDDFADWYNEGGASQARWVELLDLTKWPDLDSLDASPRRPTGRGAVPDVAGSDADEAAGDADAGDGDAEEDADAAVSASIELLEDGDQQWLTGQQPAPGIRWFLLTEGDVAAVEDALAVTGIAFVDPWDICKAVVAHAGPDNSLSRDGFIKCMRELLSPARVPAARVEMAQRLIWRVWYAVDPHGDDSVPAASAAAALTLLAGGSKSGKIASAFEAAAVMEGSTAGVHPATRDDENPSFVTRDSLKLVIRGFVAALLGLTEQAANAEPASVAATSEIVAKRVAHRVFAHAGSGRSASFIDFGNWYNAGGFKSESWVEMLDLRKWSPSVAAFVGDPEADDVDEGDEEDDDDDTGDAGSDQDGSDGAGPEEDADSEAADDDQDDENEEAGGDYEDEDESEGDGAAGEGTEQVRSMRASASRDAVFGFRVMAGGNVVALSAHDVAGMSTIVREARLDAADPEAVLEAFNKRVNSSGELDREGFAEALSSFVDPGAIPAETLVQLRSGLERMFDVFDEDASGTVDFAEFAAGFSVLCSGSKSDKLVLAFRLFDIDGDGFITHAELEQYLSSFVAALISFGGAAGSGMARLSAEEASARRRVARQMAADLASKILEQADTNKDGLISFAEFGEWYNSGGHELVPWMEMLSTGKWGVFADSAPQPSSGGAAAASAADAAAAAAPSAGTGSSSAADDEDDAEGAVSNDTVMLGFDLPGGADSADGAPLRVELTARDARQLRRITSASRLRVLDPDTLHTLFDAEADEASRTLDEAGFARVMERVVPRSSLTDEDAAAVRSYVGSIFAAFDTSLDGRVDFAEFAAGFSILCAGSKSDKLALAFRLFDANGDGRISRVELALYVRAFLLSLITLLRSGTAPLDEATRTAASREAAKVAGTVFAAADLNRDGSIDFQEFGTWYNSGGHNLVPWIELLDQSKWPLQDDRQVAMLREPDSGSDDEEDVDVSAEFDDASAGGRRPDEAEEAEEAAMPSRNALERVQSLRPGEHTIHVLVPAGRDEALTPVAAFAGRHTVFADRLARASTLARCSPSELFAVVRSAFDSASGRESPVTAFAAALARRAADAGVPAEERAWLSAALPQVLSALRLGFGSDPSAEELAVALLPLCAGSKSPKFSMAAERMADRPMSCLSHVGVRAMLHAMIQGLLAVRGVAGDDARRLVDGGMGSGEDPAVARGMSHLAIEVGLEAGLAQRALAAQARGSDGAGDASDEDEDEDTAALSFEALSMWYNEGGHTVGQWLELLDISKWPPAPLERPGGASAGAVSTSPGSKSTRTDEGRVVVVDEEEDVEGEAEDVGEGDAEDGAAPPHHVLVTKGEVFRLPLMPRADAPGEGFLTTLVVSFPDCAIVQRAIRSSGLDRLHVTSAMQAAREAAAAGSGAVLAADLERTLMAMAPASDFEQVIGRDGVTDLSRMCAWLSDAVAASSMAEDDQVALAVGAAIAPFCAGSKSDKLAALFTAFASADAAGGAIAASGDADEDAGLNSDQLAALLASVLTGICAVSSACRAADPSFFEVQQLADAVSSRIAATVGRDVQGEDGLVTFGQFGEWYNGGGYVEVQWLELMDQRKWPDVLAGGDDEDDDMDDPDDEDYMPGQTDEDTDEDDDDDDYEDEDEEGDDDDERSDEDASQVDASPDADSPEETSDVDEGGSEPIDMTSPSRSTPALAGNGASHAEAAAAAGAASADGSAAAVFSFVVGRETELTTTVNLSEADRADFRAAASSSGLSRTSARDLIARVFEAADASRRVAPDGLRAVLRSVRREAATDGEGGGDDLRFSTLFSAMLQLLQASAAEKDQGSLAMEDSLDASACAVCLTVCCAGSKTDKMRSAFFTTSALMDGYLSLDELAAVLANFLIGIFAASSSMARHSASRLASLAVVEGRQVASSAFLRTMRVRELAEPPQAISFDEFGAFYNELGFRTAPWVEMLGFSKW</sequence>
<gene>
    <name evidence="9" type="ORF">FNF29_00469</name>
</gene>
<feature type="compositionally biased region" description="Acidic residues" evidence="7">
    <location>
        <begin position="1324"/>
        <end position="1344"/>
    </location>
</feature>
<feature type="domain" description="EF-hand" evidence="8">
    <location>
        <begin position="1807"/>
        <end position="1842"/>
    </location>
</feature>
<feature type="compositionally biased region" description="Acidic residues" evidence="7">
    <location>
        <begin position="2566"/>
        <end position="2586"/>
    </location>
</feature>
<feature type="region of interest" description="Disordered" evidence="7">
    <location>
        <begin position="661"/>
        <end position="699"/>
    </location>
</feature>
<protein>
    <recommendedName>
        <fullName evidence="8">EF-hand domain-containing protein</fullName>
    </recommendedName>
</protein>
<keyword evidence="5" id="KW-0106">Calcium</keyword>
<feature type="region of interest" description="Disordered" evidence="7">
    <location>
        <begin position="1601"/>
        <end position="1684"/>
    </location>
</feature>
<feature type="compositionally biased region" description="Acidic residues" evidence="7">
    <location>
        <begin position="1637"/>
        <end position="1670"/>
    </location>
</feature>
<comment type="similarity">
    <text evidence="1">Belongs to the recoverin family.</text>
</comment>
<feature type="compositionally biased region" description="Acidic residues" evidence="7">
    <location>
        <begin position="1002"/>
        <end position="1029"/>
    </location>
</feature>
<dbReference type="InterPro" id="IPR002048">
    <property type="entry name" value="EF_hand_dom"/>
</dbReference>
<evidence type="ECO:0000256" key="5">
    <source>
        <dbReference type="ARBA" id="ARBA00022837"/>
    </source>
</evidence>
<evidence type="ECO:0000313" key="9">
    <source>
        <dbReference type="EMBL" id="KAA0157117.1"/>
    </source>
</evidence>
<evidence type="ECO:0000259" key="8">
    <source>
        <dbReference type="PROSITE" id="PS50222"/>
    </source>
</evidence>
<feature type="domain" description="EF-hand" evidence="8">
    <location>
        <begin position="2155"/>
        <end position="2190"/>
    </location>
</feature>
<feature type="domain" description="EF-hand" evidence="8">
    <location>
        <begin position="1872"/>
        <end position="1907"/>
    </location>
</feature>
<feature type="compositionally biased region" description="Acidic residues" evidence="7">
    <location>
        <begin position="85"/>
        <end position="106"/>
    </location>
</feature>
<feature type="domain" description="EF-hand" evidence="8">
    <location>
        <begin position="2061"/>
        <end position="2096"/>
    </location>
</feature>
<feature type="compositionally biased region" description="Acidic residues" evidence="7">
    <location>
        <begin position="1606"/>
        <end position="1624"/>
    </location>
</feature>
<dbReference type="Proteomes" id="UP000323011">
    <property type="component" value="Unassembled WGS sequence"/>
</dbReference>
<proteinExistence type="inferred from homology"/>
<reference evidence="9 10" key="1">
    <citation type="submission" date="2019-07" db="EMBL/GenBank/DDBJ databases">
        <title>Genomes of Cafeteria roenbergensis.</title>
        <authorList>
            <person name="Fischer M.G."/>
            <person name="Hackl T."/>
            <person name="Roman M."/>
        </authorList>
    </citation>
    <scope>NUCLEOTIDE SEQUENCE [LARGE SCALE GENOMIC DNA]</scope>
    <source>
        <strain evidence="9 10">BVI</strain>
    </source>
</reference>
<dbReference type="SUPFAM" id="SSF47473">
    <property type="entry name" value="EF-hand"/>
    <property type="match status" value="4"/>
</dbReference>
<evidence type="ECO:0000256" key="1">
    <source>
        <dbReference type="ARBA" id="ARBA00006049"/>
    </source>
</evidence>
<keyword evidence="2" id="KW-0519">Myristate</keyword>
<dbReference type="SMART" id="SM00054">
    <property type="entry name" value="EFh"/>
    <property type="match status" value="7"/>
</dbReference>
<organism evidence="9 10">
    <name type="scientific">Cafeteria roenbergensis</name>
    <name type="common">Marine flagellate</name>
    <dbReference type="NCBI Taxonomy" id="33653"/>
    <lineage>
        <taxon>Eukaryota</taxon>
        <taxon>Sar</taxon>
        <taxon>Stramenopiles</taxon>
        <taxon>Bigyra</taxon>
        <taxon>Opalozoa</taxon>
        <taxon>Bicosoecida</taxon>
        <taxon>Cafeteriaceae</taxon>
        <taxon>Cafeteria</taxon>
    </lineage>
</organism>
<feature type="region of interest" description="Disordered" evidence="7">
    <location>
        <begin position="359"/>
        <end position="415"/>
    </location>
</feature>
<feature type="compositionally biased region" description="Acidic residues" evidence="7">
    <location>
        <begin position="403"/>
        <end position="413"/>
    </location>
</feature>
<dbReference type="InterPro" id="IPR011992">
    <property type="entry name" value="EF-hand-dom_pair"/>
</dbReference>
<evidence type="ECO:0000256" key="3">
    <source>
        <dbReference type="ARBA" id="ARBA00022723"/>
    </source>
</evidence>
<evidence type="ECO:0000256" key="6">
    <source>
        <dbReference type="ARBA" id="ARBA00023288"/>
    </source>
</evidence>
<keyword evidence="6" id="KW-0449">Lipoprotein</keyword>
<evidence type="ECO:0000256" key="7">
    <source>
        <dbReference type="SAM" id="MobiDB-lite"/>
    </source>
</evidence>
<feature type="region of interest" description="Disordered" evidence="7">
    <location>
        <begin position="2853"/>
        <end position="2950"/>
    </location>
</feature>
<dbReference type="InterPro" id="IPR028846">
    <property type="entry name" value="Recoverin"/>
</dbReference>
<dbReference type="PANTHER" id="PTHR23055:SF178">
    <property type="entry name" value="NEUROCALCIN HOMOLOG"/>
    <property type="match status" value="1"/>
</dbReference>
<feature type="domain" description="EF-hand" evidence="8">
    <location>
        <begin position="2097"/>
        <end position="2132"/>
    </location>
</feature>
<dbReference type="PROSITE" id="PS00018">
    <property type="entry name" value="EF_HAND_1"/>
    <property type="match status" value="5"/>
</dbReference>
<keyword evidence="10" id="KW-1185">Reference proteome</keyword>
<feature type="domain" description="EF-hand" evidence="8">
    <location>
        <begin position="1771"/>
        <end position="1806"/>
    </location>
</feature>
<dbReference type="GO" id="GO:0005509">
    <property type="term" value="F:calcium ion binding"/>
    <property type="evidence" value="ECO:0007669"/>
    <property type="project" value="InterPro"/>
</dbReference>
<dbReference type="InterPro" id="IPR018247">
    <property type="entry name" value="EF_Hand_1_Ca_BS"/>
</dbReference>
<dbReference type="Gene3D" id="1.10.238.10">
    <property type="entry name" value="EF-hand"/>
    <property type="match status" value="5"/>
</dbReference>
<keyword evidence="4" id="KW-0677">Repeat</keyword>
<feature type="compositionally biased region" description="Acidic residues" evidence="7">
    <location>
        <begin position="2858"/>
        <end position="2910"/>
    </location>
</feature>
<dbReference type="Pfam" id="PF13499">
    <property type="entry name" value="EF-hand_7"/>
    <property type="match status" value="2"/>
</dbReference>
<feature type="compositionally biased region" description="Acidic residues" evidence="7">
    <location>
        <begin position="2219"/>
        <end position="2235"/>
    </location>
</feature>
<feature type="compositionally biased region" description="Low complexity" evidence="7">
    <location>
        <begin position="675"/>
        <end position="698"/>
    </location>
</feature>
<feature type="region of interest" description="Disordered" evidence="7">
    <location>
        <begin position="994"/>
        <end position="1035"/>
    </location>
</feature>
<feature type="region of interest" description="Disordered" evidence="7">
    <location>
        <begin position="1303"/>
        <end position="1345"/>
    </location>
</feature>
<feature type="compositionally biased region" description="Acidic residues" evidence="7">
    <location>
        <begin position="2919"/>
        <end position="2931"/>
    </location>
</feature>
<dbReference type="CDD" id="cd00051">
    <property type="entry name" value="EFh"/>
    <property type="match status" value="5"/>
</dbReference>
<name>A0A5A8CXF4_CAFRO</name>
<dbReference type="EMBL" id="VLTN01000002">
    <property type="protein sequence ID" value="KAA0157117.1"/>
    <property type="molecule type" value="Genomic_DNA"/>
</dbReference>
<feature type="region of interest" description="Disordered" evidence="7">
    <location>
        <begin position="2216"/>
        <end position="2256"/>
    </location>
</feature>